<sequence>MKITVLTSSETARAHLAEAYGQLGERGCTDLELSIIILEQRQPIPEPLLKQAIRDADMLLIDAHGARKPAIDTVKRLVSGITAHIVPVGSDSADIRSLLRLGGLTADRLPDGFESRKEHTFVSGQNEHFAHFVRITDYWRGGGTANMLALLAFCGREYGRLAGLPEPADPLLFKELGIIGLADRTVYTSAEAYFGSRTSVGRRPVVAMFFPGNGNPDEVLACIGQIAERIEAYADVLPVAFPSVMNMPFRSLRELLIGGGRAVNLIVSFLPFRLGSGPVGDGGDEAKKLLEQLGVPVLHPFFLSGSTEVEWTDSVRGLTPSQLLVQVMLPELDGCIETYPVAALRREPGSGDGAEGGLPRLALLAERADRLAGRVRRWLELQAKANRDKKLALIGYNYPPGEAGVFGAAFLDTFESISRIISRLKQEGYDVEEMTAQQLRHSLVEEGVVNSGRWSGESAAERMILYANPEFAGKLGRKRWGAEAVERWGAPPGDLMTADGDFLIPGIVNKNVFIGLQPTRAIHESSGEALHDRSLLPHHQYTAFYEWIREEWNADALVHIGTHGTLEFQRGKEAGLSGDCVPDDMVGDLPHLYLYYVGNPSEAVIAKRRSHAVLIGYQAPPFTDAGLYGDWLELEVLLHEYREAERLDPERCDDVKRRLLDKARALDWSATGPDELEEELYRMKRSLIPGGLHRFGEAYSPDEAAAYMNYVLRHERGHIRSVHALLAERQGSLPEEAAAPPQELDREAEAIVRAYARDQTLLEQYLQESAEWQTALLSVLEYGLSAYRASMASEEMEGLLKALGGSYIPARLAGDVIRSPEVLPAGSNLYQFDPRSVPSATAFKRGAEAAENSIRRYYDTHGRYPDTTAVVLWGLETSRTQGETIGQIMHYLGVKPAGSGAFRTGYDIVSLEELGRPRLNVVVQITGIFRDMFPSVLDDLNRLFRRVSELEELEEMNAFKSRSAQAAAELSGSGYSDADIRELASARIFGPAEGEYGTTVTRLIETKRWSDENELGSAFADSQQHLYSLNRRGVAEPGLLNSHLKAVDIVSQIRSSHEYEVTDSDHYFEYFGGLSKAVEMAKGSRADIHITDSAGERVKTELAEHVIARGVRTRLMNPKWIDALLAHPYHGAQHIAKRFDNILGLAATTGKVEDWVFDRLHDVYVADELRSRQMELNNKWAYHAMIESLLESEQRGYWRPDEDTLEKLRSKYAETEGHLE</sequence>
<gene>
    <name evidence="2" type="ORF">D7M11_13150</name>
</gene>
<accession>A0A3B0CK96</accession>
<reference evidence="2 3" key="1">
    <citation type="journal article" date="2007" name="Int. J. Syst. Evol. Microbiol.">
        <title>Paenibacillus ginsengarvi sp. nov., isolated from soil from ginseng cultivation.</title>
        <authorList>
            <person name="Yoon M.H."/>
            <person name="Ten L.N."/>
            <person name="Im W.T."/>
        </authorList>
    </citation>
    <scope>NUCLEOTIDE SEQUENCE [LARGE SCALE GENOMIC DNA]</scope>
    <source>
        <strain evidence="2 3">KCTC 13059</strain>
    </source>
</reference>
<dbReference type="AlphaFoldDB" id="A0A3B0CK96"/>
<dbReference type="CDD" id="cd10150">
    <property type="entry name" value="CobN_like"/>
    <property type="match status" value="1"/>
</dbReference>
<evidence type="ECO:0000313" key="3">
    <source>
        <dbReference type="Proteomes" id="UP000282311"/>
    </source>
</evidence>
<dbReference type="Proteomes" id="UP000282311">
    <property type="component" value="Unassembled WGS sequence"/>
</dbReference>
<dbReference type="PANTHER" id="PTHR44119">
    <property type="entry name" value="MAGNESIUM-CHELATASE SUBUNIT CHLH, CHLOROPLASTIC"/>
    <property type="match status" value="1"/>
</dbReference>
<evidence type="ECO:0000259" key="1">
    <source>
        <dbReference type="Pfam" id="PF02514"/>
    </source>
</evidence>
<name>A0A3B0CK96_9BACL</name>
<feature type="domain" description="CobN/magnesium chelatase" evidence="1">
    <location>
        <begin position="137"/>
        <end position="1205"/>
    </location>
</feature>
<dbReference type="OrthoDB" id="9757976at2"/>
<organism evidence="2 3">
    <name type="scientific">Paenibacillus ginsengarvi</name>
    <dbReference type="NCBI Taxonomy" id="400777"/>
    <lineage>
        <taxon>Bacteria</taxon>
        <taxon>Bacillati</taxon>
        <taxon>Bacillota</taxon>
        <taxon>Bacilli</taxon>
        <taxon>Bacillales</taxon>
        <taxon>Paenibacillaceae</taxon>
        <taxon>Paenibacillus</taxon>
    </lineage>
</organism>
<dbReference type="EMBL" id="RBAH01000008">
    <property type="protein sequence ID" value="RKN84426.1"/>
    <property type="molecule type" value="Genomic_DNA"/>
</dbReference>
<dbReference type="Pfam" id="PF02514">
    <property type="entry name" value="CobN-Mg_chel"/>
    <property type="match status" value="1"/>
</dbReference>
<comment type="caution">
    <text evidence="2">The sequence shown here is derived from an EMBL/GenBank/DDBJ whole genome shotgun (WGS) entry which is preliminary data.</text>
</comment>
<proteinExistence type="predicted"/>
<dbReference type="PANTHER" id="PTHR44119:SF4">
    <property type="entry name" value="AEROBIC COBALTOCHELATASE SUBUNIT COBN"/>
    <property type="match status" value="1"/>
</dbReference>
<dbReference type="InterPro" id="IPR003672">
    <property type="entry name" value="CobN/Mg_chltase"/>
</dbReference>
<keyword evidence="3" id="KW-1185">Reference proteome</keyword>
<dbReference type="RefSeq" id="WP_120747682.1">
    <property type="nucleotide sequence ID" value="NZ_RBAH01000008.1"/>
</dbReference>
<evidence type="ECO:0000313" key="2">
    <source>
        <dbReference type="EMBL" id="RKN84426.1"/>
    </source>
</evidence>
<protein>
    <submittedName>
        <fullName evidence="2">Cobaltochelatase subunit CobN</fullName>
    </submittedName>
</protein>